<dbReference type="CDD" id="cd00067">
    <property type="entry name" value="GAL4"/>
    <property type="match status" value="1"/>
</dbReference>
<dbReference type="Proteomes" id="UP000813385">
    <property type="component" value="Unassembled WGS sequence"/>
</dbReference>
<dbReference type="Pfam" id="PF00172">
    <property type="entry name" value="Zn_clus"/>
    <property type="match status" value="1"/>
</dbReference>
<evidence type="ECO:0000256" key="3">
    <source>
        <dbReference type="ARBA" id="ARBA00023015"/>
    </source>
</evidence>
<reference evidence="8" key="1">
    <citation type="journal article" date="2021" name="Nat. Commun.">
        <title>Genetic determinants of endophytism in the Arabidopsis root mycobiome.</title>
        <authorList>
            <person name="Mesny F."/>
            <person name="Miyauchi S."/>
            <person name="Thiergart T."/>
            <person name="Pickel B."/>
            <person name="Atanasova L."/>
            <person name="Karlsson M."/>
            <person name="Huettel B."/>
            <person name="Barry K.W."/>
            <person name="Haridas S."/>
            <person name="Chen C."/>
            <person name="Bauer D."/>
            <person name="Andreopoulos W."/>
            <person name="Pangilinan J."/>
            <person name="LaButti K."/>
            <person name="Riley R."/>
            <person name="Lipzen A."/>
            <person name="Clum A."/>
            <person name="Drula E."/>
            <person name="Henrissat B."/>
            <person name="Kohler A."/>
            <person name="Grigoriev I.V."/>
            <person name="Martin F.M."/>
            <person name="Hacquard S."/>
        </authorList>
    </citation>
    <scope>NUCLEOTIDE SEQUENCE</scope>
    <source>
        <strain evidence="8">MPI-CAGE-AT-0016</strain>
    </source>
</reference>
<comment type="caution">
    <text evidence="8">The sequence shown here is derived from an EMBL/GenBank/DDBJ whole genome shotgun (WGS) entry which is preliminary data.</text>
</comment>
<protein>
    <submittedName>
        <fullName evidence="8">Fungal-specific transcription factor domain-containing protein</fullName>
    </submittedName>
</protein>
<evidence type="ECO:0000256" key="1">
    <source>
        <dbReference type="ARBA" id="ARBA00004123"/>
    </source>
</evidence>
<evidence type="ECO:0000259" key="7">
    <source>
        <dbReference type="PROSITE" id="PS50048"/>
    </source>
</evidence>
<dbReference type="Pfam" id="PF04082">
    <property type="entry name" value="Fungal_trans"/>
    <property type="match status" value="1"/>
</dbReference>
<organism evidence="8 9">
    <name type="scientific">Plectosphaerella cucumerina</name>
    <dbReference type="NCBI Taxonomy" id="40658"/>
    <lineage>
        <taxon>Eukaryota</taxon>
        <taxon>Fungi</taxon>
        <taxon>Dikarya</taxon>
        <taxon>Ascomycota</taxon>
        <taxon>Pezizomycotina</taxon>
        <taxon>Sordariomycetes</taxon>
        <taxon>Hypocreomycetidae</taxon>
        <taxon>Glomerellales</taxon>
        <taxon>Plectosphaerellaceae</taxon>
        <taxon>Plectosphaerella</taxon>
    </lineage>
</organism>
<dbReference type="InterPro" id="IPR050815">
    <property type="entry name" value="TF_fung"/>
</dbReference>
<dbReference type="SMART" id="SM00906">
    <property type="entry name" value="Fungal_trans"/>
    <property type="match status" value="1"/>
</dbReference>
<dbReference type="GO" id="GO:0000981">
    <property type="term" value="F:DNA-binding transcription factor activity, RNA polymerase II-specific"/>
    <property type="evidence" value="ECO:0007669"/>
    <property type="project" value="InterPro"/>
</dbReference>
<accession>A0A8K0TD49</accession>
<feature type="region of interest" description="Disordered" evidence="6">
    <location>
        <begin position="109"/>
        <end position="158"/>
    </location>
</feature>
<comment type="subcellular location">
    <subcellularLocation>
        <location evidence="1">Nucleus</location>
    </subcellularLocation>
</comment>
<dbReference type="InterPro" id="IPR007219">
    <property type="entry name" value="XnlR_reg_dom"/>
</dbReference>
<feature type="non-terminal residue" evidence="8">
    <location>
        <position position="670"/>
    </location>
</feature>
<dbReference type="PROSITE" id="PS00463">
    <property type="entry name" value="ZN2_CY6_FUNGAL_1"/>
    <property type="match status" value="1"/>
</dbReference>
<keyword evidence="5" id="KW-0539">Nucleus</keyword>
<dbReference type="GO" id="GO:0005634">
    <property type="term" value="C:nucleus"/>
    <property type="evidence" value="ECO:0007669"/>
    <property type="project" value="UniProtKB-SubCell"/>
</dbReference>
<feature type="non-terminal residue" evidence="8">
    <location>
        <position position="1"/>
    </location>
</feature>
<gene>
    <name evidence="8" type="ORF">B0T11DRAFT_212731</name>
</gene>
<dbReference type="InterPro" id="IPR036864">
    <property type="entry name" value="Zn2-C6_fun-type_DNA-bd_sf"/>
</dbReference>
<keyword evidence="2" id="KW-0479">Metal-binding</keyword>
<dbReference type="GO" id="GO:0006351">
    <property type="term" value="P:DNA-templated transcription"/>
    <property type="evidence" value="ECO:0007669"/>
    <property type="project" value="InterPro"/>
</dbReference>
<evidence type="ECO:0000256" key="5">
    <source>
        <dbReference type="ARBA" id="ARBA00023242"/>
    </source>
</evidence>
<name>A0A8K0TD49_9PEZI</name>
<sequence length="670" mass="75196">GPEADQGESNDVPSCQGCRRRKLKCSREQPVCSHCRRLDAPCEYDLKKNKPGVKLGAVGNLSRRVEVLEAALLRSQDHPNGESASHAQKSSEDVVGILSTLARELHKLNSRHRHTSQPSSPSSITSPATSHATRTNVDGVEVVFHPHNQPRKRRRVDSCGNPSIDIAFPLEDLDNATSPLPPSALLEDIITAHFNFIQPWIPIFHETRFRRRVHDKLPQLIVVLHAMVVSALRFVDCMEHNLSAAQVEKMANRSRNFVILNAMGNLSVESLQALIIVAFTDIGNGQASKTWSIVGSLTRTVEYLQLSVELNARDQPLLKPLPSIPKPQTWTEEEERRRVFWTVFCLDRLCSVTTGWNTSLTADDVQRRLPADGGLWHKEEAVATPYFGIWDRSAAKIGNSITFLPGHYPTAEKAPDTAQASGPNEVDMTTVGAFAYCIEATESLSRVTTYFLRQNIDFRDRQQVGSWLTRFKELDLRLVHWKMFLPQKWRDSNISRQPTLIDMDPNLTLAHITHNTSMILLHQRIAYPKPEWSSVVKLPSFCSAETCQVAAVESATITQKYLKYKPDHSPVTNQFAFCVFINARVLLVHWKYYAGRLASEFWSLVDSLDEMARRWVGPACSSLSPKTLAGKYAKSLRELHLSCSDPTYVIDVLGYPSPVAASNESPHEGR</sequence>
<dbReference type="SUPFAM" id="SSF57701">
    <property type="entry name" value="Zn2/Cys6 DNA-binding domain"/>
    <property type="match status" value="1"/>
</dbReference>
<dbReference type="PANTHER" id="PTHR47338:SF23">
    <property type="entry name" value="ZN(II)2CYS6 TRANSCRIPTION FACTOR (EUROFUNG)"/>
    <property type="match status" value="1"/>
</dbReference>
<evidence type="ECO:0000313" key="9">
    <source>
        <dbReference type="Proteomes" id="UP000813385"/>
    </source>
</evidence>
<dbReference type="InterPro" id="IPR001138">
    <property type="entry name" value="Zn2Cys6_DnaBD"/>
</dbReference>
<dbReference type="GO" id="GO:0008270">
    <property type="term" value="F:zinc ion binding"/>
    <property type="evidence" value="ECO:0007669"/>
    <property type="project" value="InterPro"/>
</dbReference>
<dbReference type="CDD" id="cd12148">
    <property type="entry name" value="fungal_TF_MHR"/>
    <property type="match status" value="1"/>
</dbReference>
<feature type="compositionally biased region" description="Low complexity" evidence="6">
    <location>
        <begin position="116"/>
        <end position="133"/>
    </location>
</feature>
<keyword evidence="9" id="KW-1185">Reference proteome</keyword>
<dbReference type="GO" id="GO:0003677">
    <property type="term" value="F:DNA binding"/>
    <property type="evidence" value="ECO:0007669"/>
    <property type="project" value="InterPro"/>
</dbReference>
<dbReference type="PANTHER" id="PTHR47338">
    <property type="entry name" value="ZN(II)2CYS6 TRANSCRIPTION FACTOR (EUROFUNG)-RELATED"/>
    <property type="match status" value="1"/>
</dbReference>
<evidence type="ECO:0000256" key="6">
    <source>
        <dbReference type="SAM" id="MobiDB-lite"/>
    </source>
</evidence>
<dbReference type="OrthoDB" id="4456959at2759"/>
<proteinExistence type="predicted"/>
<dbReference type="EMBL" id="JAGPXD010000005">
    <property type="protein sequence ID" value="KAH7353204.1"/>
    <property type="molecule type" value="Genomic_DNA"/>
</dbReference>
<evidence type="ECO:0000256" key="4">
    <source>
        <dbReference type="ARBA" id="ARBA00023163"/>
    </source>
</evidence>
<dbReference type="AlphaFoldDB" id="A0A8K0TD49"/>
<dbReference type="Gene3D" id="4.10.240.10">
    <property type="entry name" value="Zn(2)-C6 fungal-type DNA-binding domain"/>
    <property type="match status" value="1"/>
</dbReference>
<dbReference type="PROSITE" id="PS50048">
    <property type="entry name" value="ZN2_CY6_FUNGAL_2"/>
    <property type="match status" value="1"/>
</dbReference>
<evidence type="ECO:0000256" key="2">
    <source>
        <dbReference type="ARBA" id="ARBA00022723"/>
    </source>
</evidence>
<feature type="domain" description="Zn(2)-C6 fungal-type" evidence="7">
    <location>
        <begin position="14"/>
        <end position="44"/>
    </location>
</feature>
<keyword evidence="3" id="KW-0805">Transcription regulation</keyword>
<evidence type="ECO:0000313" key="8">
    <source>
        <dbReference type="EMBL" id="KAH7353204.1"/>
    </source>
</evidence>
<dbReference type="SMART" id="SM00066">
    <property type="entry name" value="GAL4"/>
    <property type="match status" value="1"/>
</dbReference>
<keyword evidence="4" id="KW-0804">Transcription</keyword>